<comment type="caution">
    <text evidence="2">The sequence shown here is derived from an EMBL/GenBank/DDBJ whole genome shotgun (WGS) entry which is preliminary data.</text>
</comment>
<reference evidence="2" key="1">
    <citation type="submission" date="2021-01" db="EMBL/GenBank/DDBJ databases">
        <title>Adiantum capillus-veneris genome.</title>
        <authorList>
            <person name="Fang Y."/>
            <person name="Liao Q."/>
        </authorList>
    </citation>
    <scope>NUCLEOTIDE SEQUENCE</scope>
    <source>
        <strain evidence="2">H3</strain>
        <tissue evidence="2">Leaf</tissue>
    </source>
</reference>
<sequence length="124" mass="13845">MAPKRSMRKREAKCSGGMTLRSGTVQGRQVTLEDGSSRILPMSPPKKSVKRRNQCVYVDDEAWSLDRSIDGDSNSTAITPNTVGPSFAPTPQTTHTKNNNQDEEDDFSKHDRVFWGECVSRVDE</sequence>
<keyword evidence="3" id="KW-1185">Reference proteome</keyword>
<feature type="compositionally biased region" description="Polar residues" evidence="1">
    <location>
        <begin position="71"/>
        <end position="99"/>
    </location>
</feature>
<name>A0A9D4ZHL9_ADICA</name>
<dbReference type="Proteomes" id="UP000886520">
    <property type="component" value="Chromosome 10"/>
</dbReference>
<evidence type="ECO:0000313" key="3">
    <source>
        <dbReference type="Proteomes" id="UP000886520"/>
    </source>
</evidence>
<feature type="region of interest" description="Disordered" evidence="1">
    <location>
        <begin position="1"/>
        <end position="21"/>
    </location>
</feature>
<gene>
    <name evidence="2" type="ORF">GOP47_0010278</name>
</gene>
<organism evidence="2 3">
    <name type="scientific">Adiantum capillus-veneris</name>
    <name type="common">Maidenhair fern</name>
    <dbReference type="NCBI Taxonomy" id="13818"/>
    <lineage>
        <taxon>Eukaryota</taxon>
        <taxon>Viridiplantae</taxon>
        <taxon>Streptophyta</taxon>
        <taxon>Embryophyta</taxon>
        <taxon>Tracheophyta</taxon>
        <taxon>Polypodiopsida</taxon>
        <taxon>Polypodiidae</taxon>
        <taxon>Polypodiales</taxon>
        <taxon>Pteridineae</taxon>
        <taxon>Pteridaceae</taxon>
        <taxon>Vittarioideae</taxon>
        <taxon>Adiantum</taxon>
    </lineage>
</organism>
<evidence type="ECO:0000313" key="2">
    <source>
        <dbReference type="EMBL" id="KAI5074317.1"/>
    </source>
</evidence>
<proteinExistence type="predicted"/>
<feature type="compositionally biased region" description="Basic residues" evidence="1">
    <location>
        <begin position="1"/>
        <end position="11"/>
    </location>
</feature>
<evidence type="ECO:0000256" key="1">
    <source>
        <dbReference type="SAM" id="MobiDB-lite"/>
    </source>
</evidence>
<feature type="region of interest" description="Disordered" evidence="1">
    <location>
        <begin position="67"/>
        <end position="110"/>
    </location>
</feature>
<dbReference type="OrthoDB" id="1999384at2759"/>
<dbReference type="AlphaFoldDB" id="A0A9D4ZHL9"/>
<protein>
    <submittedName>
        <fullName evidence="2">Uncharacterized protein</fullName>
    </submittedName>
</protein>
<dbReference type="EMBL" id="JABFUD020000010">
    <property type="protein sequence ID" value="KAI5074317.1"/>
    <property type="molecule type" value="Genomic_DNA"/>
</dbReference>
<accession>A0A9D4ZHL9</accession>